<evidence type="ECO:0000256" key="1">
    <source>
        <dbReference type="SAM" id="MobiDB-lite"/>
    </source>
</evidence>
<name>A0A224YIG7_9ACAR</name>
<dbReference type="EMBL" id="GFPF01002857">
    <property type="protein sequence ID" value="MAA14003.1"/>
    <property type="molecule type" value="Transcribed_RNA"/>
</dbReference>
<proteinExistence type="predicted"/>
<dbReference type="AlphaFoldDB" id="A0A224YIG7"/>
<reference evidence="2" key="1">
    <citation type="journal article" date="2017" name="Parasit. Vectors">
        <title>Sialotranscriptomics of Rhipicephalus zambeziensis reveals intricate expression profiles of secretory proteins and suggests tight temporal transcriptional regulation during blood-feeding.</title>
        <authorList>
            <person name="de Castro M.H."/>
            <person name="de Klerk D."/>
            <person name="Pienaar R."/>
            <person name="Rees D.J.G."/>
            <person name="Mans B.J."/>
        </authorList>
    </citation>
    <scope>NUCLEOTIDE SEQUENCE</scope>
    <source>
        <tissue evidence="2">Salivary glands</tissue>
    </source>
</reference>
<sequence length="138" mass="15268">MPMPANTARLHTTTVASTMSRACSTPALPTIHPDRRKTMTPNRWIMHVVKTPSQVPNSTGSDTKKLADHQGFALALRSWWKSSSPPGFPEARPLCPVASSEAPPSAPSLRRPKRAQSMSRPRFTVMVPPPLFRLLYEI</sequence>
<organism evidence="2">
    <name type="scientific">Rhipicephalus zambeziensis</name>
    <dbReference type="NCBI Taxonomy" id="60191"/>
    <lineage>
        <taxon>Eukaryota</taxon>
        <taxon>Metazoa</taxon>
        <taxon>Ecdysozoa</taxon>
        <taxon>Arthropoda</taxon>
        <taxon>Chelicerata</taxon>
        <taxon>Arachnida</taxon>
        <taxon>Acari</taxon>
        <taxon>Parasitiformes</taxon>
        <taxon>Ixodida</taxon>
        <taxon>Ixodoidea</taxon>
        <taxon>Ixodidae</taxon>
        <taxon>Rhipicephalinae</taxon>
        <taxon>Rhipicephalus</taxon>
        <taxon>Rhipicephalus</taxon>
    </lineage>
</organism>
<evidence type="ECO:0000313" key="2">
    <source>
        <dbReference type="EMBL" id="MAA14003.1"/>
    </source>
</evidence>
<feature type="compositionally biased region" description="Low complexity" evidence="1">
    <location>
        <begin position="98"/>
        <end position="109"/>
    </location>
</feature>
<feature type="region of interest" description="Disordered" evidence="1">
    <location>
        <begin position="91"/>
        <end position="118"/>
    </location>
</feature>
<protein>
    <submittedName>
        <fullName evidence="2">Uncharacterized protein</fullName>
    </submittedName>
</protein>
<accession>A0A224YIG7</accession>